<dbReference type="Gene3D" id="3.90.550.10">
    <property type="entry name" value="Spore Coat Polysaccharide Biosynthesis Protein SpsA, Chain A"/>
    <property type="match status" value="1"/>
</dbReference>
<dbReference type="CDD" id="cd00761">
    <property type="entry name" value="Glyco_tranf_GTA_type"/>
    <property type="match status" value="1"/>
</dbReference>
<dbReference type="Pfam" id="PF00535">
    <property type="entry name" value="Glycos_transf_2"/>
    <property type="match status" value="1"/>
</dbReference>
<dbReference type="PANTHER" id="PTHR43685">
    <property type="entry name" value="GLYCOSYLTRANSFERASE"/>
    <property type="match status" value="1"/>
</dbReference>
<reference evidence="2 3" key="1">
    <citation type="submission" date="2019-06" db="EMBL/GenBank/DDBJ databases">
        <title>Metagenome assembled Genome of Spiribacter salinus SL48-SHIP from the microbial mat of Salt Lake 48 (Novosibirsk region, Russia).</title>
        <authorList>
            <person name="Shipova A."/>
            <person name="Rozanov A.S."/>
            <person name="Bryanskaya A.V."/>
            <person name="Peltek S.E."/>
        </authorList>
    </citation>
    <scope>NUCLEOTIDE SEQUENCE [LARGE SCALE GENOMIC DNA]</scope>
    <source>
        <strain evidence="2">SL48-SHIP-2</strain>
    </source>
</reference>
<dbReference type="InterPro" id="IPR029044">
    <property type="entry name" value="Nucleotide-diphossugar_trans"/>
</dbReference>
<feature type="domain" description="Glycosyltransferase 2-like" evidence="1">
    <location>
        <begin position="7"/>
        <end position="125"/>
    </location>
</feature>
<dbReference type="EMBL" id="VIFK01000048">
    <property type="protein sequence ID" value="TQE99630.1"/>
    <property type="molecule type" value="Genomic_DNA"/>
</dbReference>
<name>A0A540VS85_9GAMM</name>
<evidence type="ECO:0000313" key="2">
    <source>
        <dbReference type="EMBL" id="TQE99630.1"/>
    </source>
</evidence>
<dbReference type="InterPro" id="IPR001173">
    <property type="entry name" value="Glyco_trans_2-like"/>
</dbReference>
<accession>A0A540VS85</accession>
<sequence length="310" mass="34219">MEDPRFTVVFATYNGERTLPLMLESLKQLRCPAGGWELIAVDNRSTDRTREILSRYLTQLPLRILEESRPGKNAALNAARESISGSYIVYTDDDIVADPEWLIAYERFLDANPTVAVAAGQVRHHWLGKPPAWLETLAEEGLAWAGTPISWKADVIPMTAVKGPNYVVRRPLIETHEYNTAIGPDGTKSYVKGSETSFLLGLSVTGINAHFVPSARVAHIVRPEQIGLGPLVRRYYHIGRGRVRTGLQVYPEGVATLFGRPRFVFSSALGEALHAGRYLVSGDRAGAARHLLSMAEMLGAATEWSRLQSN</sequence>
<dbReference type="AlphaFoldDB" id="A0A540VS85"/>
<keyword evidence="2" id="KW-0808">Transferase</keyword>
<proteinExistence type="predicted"/>
<dbReference type="PANTHER" id="PTHR43685:SF12">
    <property type="entry name" value="GLYCOSYL TRANSFERASE FAMILY 2"/>
    <property type="match status" value="1"/>
</dbReference>
<dbReference type="InterPro" id="IPR050834">
    <property type="entry name" value="Glycosyltransf_2"/>
</dbReference>
<organism evidence="2 3">
    <name type="scientific">Spiribacter salinus</name>
    <dbReference type="NCBI Taxonomy" id="1335746"/>
    <lineage>
        <taxon>Bacteria</taxon>
        <taxon>Pseudomonadati</taxon>
        <taxon>Pseudomonadota</taxon>
        <taxon>Gammaproteobacteria</taxon>
        <taxon>Chromatiales</taxon>
        <taxon>Ectothiorhodospiraceae</taxon>
        <taxon>Spiribacter</taxon>
    </lineage>
</organism>
<dbReference type="GO" id="GO:0016740">
    <property type="term" value="F:transferase activity"/>
    <property type="evidence" value="ECO:0007669"/>
    <property type="project" value="UniProtKB-KW"/>
</dbReference>
<dbReference type="SUPFAM" id="SSF53448">
    <property type="entry name" value="Nucleotide-diphospho-sugar transferases"/>
    <property type="match status" value="1"/>
</dbReference>
<evidence type="ECO:0000259" key="1">
    <source>
        <dbReference type="Pfam" id="PF00535"/>
    </source>
</evidence>
<evidence type="ECO:0000313" key="3">
    <source>
        <dbReference type="Proteomes" id="UP000315400"/>
    </source>
</evidence>
<gene>
    <name evidence="2" type="ORF">FKY71_07585</name>
</gene>
<dbReference type="Proteomes" id="UP000315400">
    <property type="component" value="Unassembled WGS sequence"/>
</dbReference>
<protein>
    <submittedName>
        <fullName evidence="2">Glycosyltransferase</fullName>
    </submittedName>
</protein>
<comment type="caution">
    <text evidence="2">The sequence shown here is derived from an EMBL/GenBank/DDBJ whole genome shotgun (WGS) entry which is preliminary data.</text>
</comment>